<keyword evidence="15" id="KW-1185">Reference proteome</keyword>
<evidence type="ECO:0000256" key="3">
    <source>
        <dbReference type="ARBA" id="ARBA00004550"/>
    </source>
</evidence>
<dbReference type="GO" id="GO:0048246">
    <property type="term" value="P:macrophage chemotaxis"/>
    <property type="evidence" value="ECO:0007669"/>
    <property type="project" value="TreeGrafter"/>
</dbReference>
<dbReference type="GO" id="GO:0006955">
    <property type="term" value="P:immune response"/>
    <property type="evidence" value="ECO:0007669"/>
    <property type="project" value="InterPro"/>
</dbReference>
<dbReference type="PANTHER" id="PTHR10078:SF30">
    <property type="entry name" value="INTERLEUKIN-1 BETA"/>
    <property type="match status" value="1"/>
</dbReference>
<gene>
    <name evidence="14" type="ORF">AALO_G00165160</name>
</gene>
<evidence type="ECO:0000313" key="14">
    <source>
        <dbReference type="EMBL" id="KAG5272405.1"/>
    </source>
</evidence>
<keyword evidence="11" id="KW-0458">Lysosome</keyword>
<evidence type="ECO:0000256" key="4">
    <source>
        <dbReference type="ARBA" id="ARBA00010448"/>
    </source>
</evidence>
<evidence type="ECO:0000256" key="11">
    <source>
        <dbReference type="ARBA" id="ARBA00023228"/>
    </source>
</evidence>
<evidence type="ECO:0000256" key="6">
    <source>
        <dbReference type="ARBA" id="ARBA00022490"/>
    </source>
</evidence>
<dbReference type="GO" id="GO:0001660">
    <property type="term" value="P:fever generation"/>
    <property type="evidence" value="ECO:0007669"/>
    <property type="project" value="UniProtKB-KW"/>
</dbReference>
<evidence type="ECO:0000259" key="13">
    <source>
        <dbReference type="Pfam" id="PF02394"/>
    </source>
</evidence>
<dbReference type="Proteomes" id="UP000823561">
    <property type="component" value="Chromosome 12"/>
</dbReference>
<evidence type="ECO:0000313" key="15">
    <source>
        <dbReference type="Proteomes" id="UP000823561"/>
    </source>
</evidence>
<dbReference type="GO" id="GO:0005764">
    <property type="term" value="C:lysosome"/>
    <property type="evidence" value="ECO:0007669"/>
    <property type="project" value="UniProtKB-SubCell"/>
</dbReference>
<evidence type="ECO:0000256" key="12">
    <source>
        <dbReference type="ARBA" id="ARBA00023246"/>
    </source>
</evidence>
<dbReference type="GO" id="GO:0042119">
    <property type="term" value="P:neutrophil activation"/>
    <property type="evidence" value="ECO:0007669"/>
    <property type="project" value="TreeGrafter"/>
</dbReference>
<comment type="similarity">
    <text evidence="4">Belongs to the IL-1 family.</text>
</comment>
<evidence type="ECO:0000256" key="7">
    <source>
        <dbReference type="ARBA" id="ARBA00022514"/>
    </source>
</evidence>
<reference evidence="14" key="1">
    <citation type="submission" date="2020-10" db="EMBL/GenBank/DDBJ databases">
        <title>Chromosome-scale genome assembly of the Allis shad, Alosa alosa.</title>
        <authorList>
            <person name="Margot Z."/>
            <person name="Christophe K."/>
            <person name="Cabau C."/>
            <person name="Louis A."/>
            <person name="Berthelot C."/>
            <person name="Parey E."/>
            <person name="Roest Crollius H."/>
            <person name="Montfort J."/>
            <person name="Robinson-Rechavi M."/>
            <person name="Bucao C."/>
            <person name="Bouchez O."/>
            <person name="Gislard M."/>
            <person name="Lluch J."/>
            <person name="Milhes M."/>
            <person name="Lampietro C."/>
            <person name="Lopez Roques C."/>
            <person name="Donnadieu C."/>
            <person name="Braasch I."/>
            <person name="Desvignes T."/>
            <person name="Postlethwait J."/>
            <person name="Bobe J."/>
            <person name="Guiguen Y."/>
        </authorList>
    </citation>
    <scope>NUCLEOTIDE SEQUENCE</scope>
    <source>
        <strain evidence="14">M-15738</strain>
        <tissue evidence="14">Blood</tissue>
    </source>
</reference>
<keyword evidence="8" id="KW-0964">Secreted</keyword>
<dbReference type="SMART" id="SM00125">
    <property type="entry name" value="IL1"/>
    <property type="match status" value="1"/>
</dbReference>
<protein>
    <recommendedName>
        <fullName evidence="5">Interleukin-1 beta</fullName>
    </recommendedName>
</protein>
<dbReference type="GO" id="GO:0071222">
    <property type="term" value="P:cellular response to lipopolysaccharide"/>
    <property type="evidence" value="ECO:0007669"/>
    <property type="project" value="TreeGrafter"/>
</dbReference>
<organism evidence="14 15">
    <name type="scientific">Alosa alosa</name>
    <name type="common">allis shad</name>
    <dbReference type="NCBI Taxonomy" id="278164"/>
    <lineage>
        <taxon>Eukaryota</taxon>
        <taxon>Metazoa</taxon>
        <taxon>Chordata</taxon>
        <taxon>Craniata</taxon>
        <taxon>Vertebrata</taxon>
        <taxon>Euteleostomi</taxon>
        <taxon>Actinopterygii</taxon>
        <taxon>Neopterygii</taxon>
        <taxon>Teleostei</taxon>
        <taxon>Clupei</taxon>
        <taxon>Clupeiformes</taxon>
        <taxon>Clupeoidei</taxon>
        <taxon>Clupeidae</taxon>
        <taxon>Alosa</taxon>
    </lineage>
</organism>
<dbReference type="GO" id="GO:0005829">
    <property type="term" value="C:cytosol"/>
    <property type="evidence" value="ECO:0007669"/>
    <property type="project" value="UniProtKB-SubCell"/>
</dbReference>
<evidence type="ECO:0000256" key="8">
    <source>
        <dbReference type="ARBA" id="ARBA00022525"/>
    </source>
</evidence>
<evidence type="ECO:0000256" key="2">
    <source>
        <dbReference type="ARBA" id="ARBA00004514"/>
    </source>
</evidence>
<evidence type="ECO:0000256" key="1">
    <source>
        <dbReference type="ARBA" id="ARBA00004371"/>
    </source>
</evidence>
<sequence length="270" mass="30682">MADMCFNLSDALDSYQSDCVDMDSCMHCHPMVKTSEHNVCDQQLGIDIEVADEPHNMRQWVNLVIALHRLKKTQKVQSTEFSDEELCNIFFENFVEECVTPTVHERTCQAPDHYEKTGQPVQKCYICDSLSKFLVINEGITRELQAITLQGGNMNKRVQLELTTYLPSVPRANGRPIALGLGRNLYLSCNFTSGKPVLGIEMVRKEDLESISGDMNRFLFYKTVSGQSQTSFESAKYEGYFISTSNRNRQPVDMCQSQDAPNRLTSFMVL</sequence>
<dbReference type="InterPro" id="IPR003502">
    <property type="entry name" value="IL-1_propep"/>
</dbReference>
<dbReference type="InterPro" id="IPR008996">
    <property type="entry name" value="IL1/FGF"/>
</dbReference>
<evidence type="ECO:0000256" key="9">
    <source>
        <dbReference type="ARBA" id="ARBA00022620"/>
    </source>
</evidence>
<dbReference type="SUPFAM" id="SSF50353">
    <property type="entry name" value="Cytokine"/>
    <property type="match status" value="1"/>
</dbReference>
<feature type="domain" description="Interleukin-1 propeptide" evidence="13">
    <location>
        <begin position="11"/>
        <end position="98"/>
    </location>
</feature>
<dbReference type="GO" id="GO:0051781">
    <property type="term" value="P:positive regulation of cell division"/>
    <property type="evidence" value="ECO:0007669"/>
    <property type="project" value="UniProtKB-KW"/>
</dbReference>
<dbReference type="Pfam" id="PF02394">
    <property type="entry name" value="IL1_propep"/>
    <property type="match status" value="1"/>
</dbReference>
<evidence type="ECO:0000256" key="5">
    <source>
        <dbReference type="ARBA" id="ARBA00014702"/>
    </source>
</evidence>
<name>A0AAV6GFL1_9TELE</name>
<dbReference type="Pfam" id="PF00340">
    <property type="entry name" value="IL1"/>
    <property type="match status" value="1"/>
</dbReference>
<keyword evidence="6" id="KW-0963">Cytoplasm</keyword>
<dbReference type="InterPro" id="IPR000975">
    <property type="entry name" value="IL-1_fam"/>
</dbReference>
<accession>A0AAV6GFL1</accession>
<keyword evidence="12" id="KW-0497">Mitogen</keyword>
<dbReference type="GO" id="GO:0005149">
    <property type="term" value="F:interleukin-1 receptor binding"/>
    <property type="evidence" value="ECO:0007669"/>
    <property type="project" value="InterPro"/>
</dbReference>
<dbReference type="AlphaFoldDB" id="A0AAV6GFL1"/>
<evidence type="ECO:0000256" key="10">
    <source>
        <dbReference type="ARBA" id="ARBA00023198"/>
    </source>
</evidence>
<dbReference type="GO" id="GO:1901222">
    <property type="term" value="P:regulation of non-canonical NF-kappaB signal transduction"/>
    <property type="evidence" value="ECO:0007669"/>
    <property type="project" value="TreeGrafter"/>
</dbReference>
<dbReference type="EMBL" id="JADWDJ010000012">
    <property type="protein sequence ID" value="KAG5272405.1"/>
    <property type="molecule type" value="Genomic_DNA"/>
</dbReference>
<dbReference type="GO" id="GO:0010628">
    <property type="term" value="P:positive regulation of gene expression"/>
    <property type="evidence" value="ECO:0007669"/>
    <property type="project" value="TreeGrafter"/>
</dbReference>
<keyword evidence="10" id="KW-0395">Inflammatory response</keyword>
<dbReference type="GO" id="GO:0019221">
    <property type="term" value="P:cytokine-mediated signaling pathway"/>
    <property type="evidence" value="ECO:0007669"/>
    <property type="project" value="TreeGrafter"/>
</dbReference>
<proteinExistence type="inferred from homology"/>
<comment type="caution">
    <text evidence="14">The sequence shown here is derived from an EMBL/GenBank/DDBJ whole genome shotgun (WGS) entry which is preliminary data.</text>
</comment>
<dbReference type="PANTHER" id="PTHR10078">
    <property type="entry name" value="INTERLEUKIN-1 FAMILY MEMBER"/>
    <property type="match status" value="1"/>
</dbReference>
<dbReference type="Gene3D" id="2.80.10.50">
    <property type="match status" value="1"/>
</dbReference>
<comment type="subcellular location">
    <subcellularLocation>
        <location evidence="2">Cytoplasm</location>
        <location evidence="2">Cytosol</location>
    </subcellularLocation>
    <subcellularLocation>
        <location evidence="1">Lysosome</location>
    </subcellularLocation>
    <subcellularLocation>
        <location evidence="3">Secreted</location>
        <location evidence="3">Extracellular exosome</location>
    </subcellularLocation>
</comment>
<keyword evidence="7" id="KW-0202">Cytokine</keyword>
<keyword evidence="9" id="KW-0666">Pyrogen</keyword>
<dbReference type="GO" id="GO:0005615">
    <property type="term" value="C:extracellular space"/>
    <property type="evidence" value="ECO:0007669"/>
    <property type="project" value="UniProtKB-KW"/>
</dbReference>
<dbReference type="GO" id="GO:0005125">
    <property type="term" value="F:cytokine activity"/>
    <property type="evidence" value="ECO:0007669"/>
    <property type="project" value="UniProtKB-KW"/>
</dbReference>